<proteinExistence type="predicted"/>
<accession>A0A2L2BSR9</accession>
<keyword evidence="2" id="KW-1185">Reference proteome</keyword>
<evidence type="ECO:0000313" key="1">
    <source>
        <dbReference type="EMBL" id="AVG24662.1"/>
    </source>
</evidence>
<sequence>MAPPTVTPRLSNFQLLQHCGNVTALGGKLISVLDFASDLLRRVPLFFLVTMLKVFLPAKVDSKKTLMVLDRGMGSSQLLGSVCQGRRALSRTRFLTRAAGELSAGSGQRRFAATGEE</sequence>
<name>A0A2L2BSR9_9MICO</name>
<dbReference type="KEGG" id="psai:C3B54_111734"/>
<reference evidence="1 2" key="1">
    <citation type="submission" date="2018-02" db="EMBL/GenBank/DDBJ databases">
        <title>Complete genome of the streamlined marine actinobacterium Pontimonas salivibrio CL-TW6 adapted to coastal planktonic lifestype.</title>
        <authorList>
            <person name="Cho B.C."/>
            <person name="Hardies S.C."/>
            <person name="Jang G.I."/>
            <person name="Hwang C.Y."/>
        </authorList>
    </citation>
    <scope>NUCLEOTIDE SEQUENCE [LARGE SCALE GENOMIC DNA]</scope>
    <source>
        <strain evidence="1 2">CL-TW6</strain>
    </source>
</reference>
<dbReference type="AlphaFoldDB" id="A0A2L2BSR9"/>
<dbReference type="Proteomes" id="UP000243077">
    <property type="component" value="Chromosome"/>
</dbReference>
<protein>
    <submittedName>
        <fullName evidence="1">Uncharacterized protein</fullName>
    </submittedName>
</protein>
<evidence type="ECO:0000313" key="2">
    <source>
        <dbReference type="Proteomes" id="UP000243077"/>
    </source>
</evidence>
<dbReference type="EMBL" id="CP026923">
    <property type="protein sequence ID" value="AVG24662.1"/>
    <property type="molecule type" value="Genomic_DNA"/>
</dbReference>
<organism evidence="1 2">
    <name type="scientific">Pontimonas salivibrio</name>
    <dbReference type="NCBI Taxonomy" id="1159327"/>
    <lineage>
        <taxon>Bacteria</taxon>
        <taxon>Bacillati</taxon>
        <taxon>Actinomycetota</taxon>
        <taxon>Actinomycetes</taxon>
        <taxon>Micrococcales</taxon>
        <taxon>Microbacteriaceae</taxon>
        <taxon>Pontimonas</taxon>
    </lineage>
</organism>
<gene>
    <name evidence="1" type="ORF">C3B54_111734</name>
</gene>